<feature type="region of interest" description="Disordered" evidence="1">
    <location>
        <begin position="1"/>
        <end position="32"/>
    </location>
</feature>
<proteinExistence type="predicted"/>
<keyword evidence="3" id="KW-1185">Reference proteome</keyword>
<protein>
    <submittedName>
        <fullName evidence="2">Uncharacterized protein</fullName>
    </submittedName>
</protein>
<sequence length="32" mass="3272">MNAPTSPDRPNPPDRRPAGTAGIPSTPWTAAA</sequence>
<evidence type="ECO:0000313" key="3">
    <source>
        <dbReference type="Proteomes" id="UP000077701"/>
    </source>
</evidence>
<accession>A0A171DK75</accession>
<gene>
    <name evidence="2" type="ORF">PS9374_04900</name>
</gene>
<dbReference type="Proteomes" id="UP000077701">
    <property type="component" value="Unassembled WGS sequence"/>
</dbReference>
<comment type="caution">
    <text evidence="2">The sequence shown here is derived from an EMBL/GenBank/DDBJ whole genome shotgun (WGS) entry which is preliminary data.</text>
</comment>
<evidence type="ECO:0000256" key="1">
    <source>
        <dbReference type="SAM" id="MobiDB-lite"/>
    </source>
</evidence>
<name>A0A171DK75_9ACTN</name>
<reference evidence="3" key="2">
    <citation type="submission" date="2016-04" db="EMBL/GenBank/DDBJ databases">
        <title>Planomonospora sphaerica JCM9374 whole genome shotgun sequence.</title>
        <authorList>
            <person name="Suzuki T."/>
            <person name="Dohra H."/>
            <person name="Kodani S."/>
        </authorList>
    </citation>
    <scope>NUCLEOTIDE SEQUENCE [LARGE SCALE GENOMIC DNA]</scope>
    <source>
        <strain evidence="3">JCM 9374</strain>
    </source>
</reference>
<evidence type="ECO:0000313" key="2">
    <source>
        <dbReference type="EMBL" id="GAT69227.1"/>
    </source>
</evidence>
<reference evidence="2 3" key="1">
    <citation type="journal article" date="2016" name="Genome Announc.">
        <title>Draft Genome Sequence of Planomonospora sphaerica JCM9374, a Rare Actinomycete.</title>
        <authorList>
            <person name="Dohra H."/>
            <person name="Suzuki T."/>
            <person name="Inoue Y."/>
            <person name="Kodani S."/>
        </authorList>
    </citation>
    <scope>NUCLEOTIDE SEQUENCE [LARGE SCALE GENOMIC DNA]</scope>
    <source>
        <strain evidence="2 3">JCM 9374</strain>
    </source>
</reference>
<organism evidence="2 3">
    <name type="scientific">Planomonospora sphaerica</name>
    <dbReference type="NCBI Taxonomy" id="161355"/>
    <lineage>
        <taxon>Bacteria</taxon>
        <taxon>Bacillati</taxon>
        <taxon>Actinomycetota</taxon>
        <taxon>Actinomycetes</taxon>
        <taxon>Streptosporangiales</taxon>
        <taxon>Streptosporangiaceae</taxon>
        <taxon>Planomonospora</taxon>
    </lineage>
</organism>
<dbReference type="EMBL" id="BDCX01000012">
    <property type="protein sequence ID" value="GAT69227.1"/>
    <property type="molecule type" value="Genomic_DNA"/>
</dbReference>
<dbReference type="AlphaFoldDB" id="A0A171DK75"/>